<dbReference type="WBParaSite" id="Hba_13606">
    <property type="protein sequence ID" value="Hba_13606"/>
    <property type="gene ID" value="Hba_13606"/>
</dbReference>
<protein>
    <submittedName>
        <fullName evidence="2">Transposase</fullName>
    </submittedName>
</protein>
<dbReference type="PANTHER" id="PTHR46068:SF1">
    <property type="entry name" value="TRANSPOSASE IS30-LIKE HTH DOMAIN-CONTAINING PROTEIN"/>
    <property type="match status" value="1"/>
</dbReference>
<evidence type="ECO:0000313" key="2">
    <source>
        <dbReference type="WBParaSite" id="Hba_13606"/>
    </source>
</evidence>
<accession>A0A1I7X7Q7</accession>
<sequence>MLMQVYCLKPLRTMFKMSFNYLDSELKEKNAAIAKKLCVTKVALHQTEKRYQELGIVKDRPRNGRPGSVNTSRIKKCINEEDRQILSGVLLISDPFSPYVDEKMKANRYEKARKLLDIVREGCSSNVLFVDEKIFTVNSACNSQNNGQLFHHGHQRFEKSSVNIRSHFPSSIMVRAGIMT</sequence>
<evidence type="ECO:0000313" key="1">
    <source>
        <dbReference type="Proteomes" id="UP000095283"/>
    </source>
</evidence>
<reference evidence="2" key="1">
    <citation type="submission" date="2016-11" db="UniProtKB">
        <authorList>
            <consortium name="WormBaseParasite"/>
        </authorList>
    </citation>
    <scope>IDENTIFICATION</scope>
</reference>
<dbReference type="PANTHER" id="PTHR46068">
    <property type="entry name" value="PROTEIN CBG27172"/>
    <property type="match status" value="1"/>
</dbReference>
<proteinExistence type="predicted"/>
<dbReference type="Proteomes" id="UP000095283">
    <property type="component" value="Unplaced"/>
</dbReference>
<keyword evidence="1" id="KW-1185">Reference proteome</keyword>
<organism evidence="1 2">
    <name type="scientific">Heterorhabditis bacteriophora</name>
    <name type="common">Entomopathogenic nematode worm</name>
    <dbReference type="NCBI Taxonomy" id="37862"/>
    <lineage>
        <taxon>Eukaryota</taxon>
        <taxon>Metazoa</taxon>
        <taxon>Ecdysozoa</taxon>
        <taxon>Nematoda</taxon>
        <taxon>Chromadorea</taxon>
        <taxon>Rhabditida</taxon>
        <taxon>Rhabditina</taxon>
        <taxon>Rhabditomorpha</taxon>
        <taxon>Strongyloidea</taxon>
        <taxon>Heterorhabditidae</taxon>
        <taxon>Heterorhabditis</taxon>
    </lineage>
</organism>
<name>A0A1I7X7Q7_HETBA</name>
<dbReference type="AlphaFoldDB" id="A0A1I7X7Q7"/>